<comment type="similarity">
    <text evidence="1 4">Belongs to the phosphatase 2A regulatory subunit B family.</text>
</comment>
<gene>
    <name evidence="6" type="primary">phr2AB</name>
    <name evidence="6" type="ORF">PPL_08822</name>
</gene>
<evidence type="ECO:0000256" key="4">
    <source>
        <dbReference type="RuleBase" id="RU331113"/>
    </source>
</evidence>
<dbReference type="SMART" id="SM00320">
    <property type="entry name" value="WD40"/>
    <property type="match status" value="3"/>
</dbReference>
<evidence type="ECO:0000256" key="3">
    <source>
        <dbReference type="ARBA" id="ARBA00022737"/>
    </source>
</evidence>
<feature type="region of interest" description="Disordered" evidence="5">
    <location>
        <begin position="254"/>
        <end position="274"/>
    </location>
</feature>
<evidence type="ECO:0000256" key="5">
    <source>
        <dbReference type="SAM" id="MobiDB-lite"/>
    </source>
</evidence>
<protein>
    <recommendedName>
        <fullName evidence="4">Serine/threonine-protein phosphatase 2A 55 kDa regulatory subunit B</fullName>
    </recommendedName>
</protein>
<dbReference type="PRINTS" id="PR00600">
    <property type="entry name" value="PP2APR55"/>
</dbReference>
<keyword evidence="3 4" id="KW-0677">Repeat</keyword>
<dbReference type="GeneID" id="31364299"/>
<dbReference type="InterPro" id="IPR018067">
    <property type="entry name" value="PP2A_PR55_CS"/>
</dbReference>
<dbReference type="FunCoup" id="D3BJU2">
    <property type="interactions" value="464"/>
</dbReference>
<dbReference type="PANTHER" id="PTHR11871">
    <property type="entry name" value="PROTEIN PHOSPHATASE PP2A REGULATORY SUBUNIT B"/>
    <property type="match status" value="1"/>
</dbReference>
<reference evidence="6 7" key="1">
    <citation type="journal article" date="2011" name="Genome Res.">
        <title>Phylogeny-wide analysis of social amoeba genomes highlights ancient origins for complex intercellular communication.</title>
        <authorList>
            <person name="Heidel A.J."/>
            <person name="Lawal H.M."/>
            <person name="Felder M."/>
            <person name="Schilde C."/>
            <person name="Helps N.R."/>
            <person name="Tunggal B."/>
            <person name="Rivero F."/>
            <person name="John U."/>
            <person name="Schleicher M."/>
            <person name="Eichinger L."/>
            <person name="Platzer M."/>
            <person name="Noegel A.A."/>
            <person name="Schaap P."/>
            <person name="Gloeckner G."/>
        </authorList>
    </citation>
    <scope>NUCLEOTIDE SEQUENCE [LARGE SCALE GENOMIC DNA]</scope>
    <source>
        <strain evidence="7">ATCC 26659 / Pp 5 / PN500</strain>
    </source>
</reference>
<organism evidence="6 7">
    <name type="scientific">Heterostelium pallidum (strain ATCC 26659 / Pp 5 / PN500)</name>
    <name type="common">Cellular slime mold</name>
    <name type="synonym">Polysphondylium pallidum</name>
    <dbReference type="NCBI Taxonomy" id="670386"/>
    <lineage>
        <taxon>Eukaryota</taxon>
        <taxon>Amoebozoa</taxon>
        <taxon>Evosea</taxon>
        <taxon>Eumycetozoa</taxon>
        <taxon>Dictyostelia</taxon>
        <taxon>Acytosteliales</taxon>
        <taxon>Acytosteliaceae</taxon>
        <taxon>Heterostelium</taxon>
    </lineage>
</organism>
<dbReference type="SUPFAM" id="SSF50978">
    <property type="entry name" value="WD40 repeat-like"/>
    <property type="match status" value="1"/>
</dbReference>
<dbReference type="Proteomes" id="UP000001396">
    <property type="component" value="Unassembled WGS sequence"/>
</dbReference>
<proteinExistence type="inferred from homology"/>
<dbReference type="AlphaFoldDB" id="D3BJU2"/>
<name>D3BJU2_HETP5</name>
<feature type="compositionally biased region" description="Basic and acidic residues" evidence="5">
    <location>
        <begin position="263"/>
        <end position="272"/>
    </location>
</feature>
<keyword evidence="2 4" id="KW-0853">WD repeat</keyword>
<evidence type="ECO:0000313" key="7">
    <source>
        <dbReference type="Proteomes" id="UP000001396"/>
    </source>
</evidence>
<dbReference type="InterPro" id="IPR000009">
    <property type="entry name" value="PP2A_PR55"/>
</dbReference>
<dbReference type="GO" id="GO:0000159">
    <property type="term" value="C:protein phosphatase type 2A complex"/>
    <property type="evidence" value="ECO:0007669"/>
    <property type="project" value="UniProtKB-UniRule"/>
</dbReference>
<dbReference type="PIRSF" id="PIRSF037309">
    <property type="entry name" value="PP2A_PR55"/>
    <property type="match status" value="1"/>
</dbReference>
<dbReference type="InParanoid" id="D3BJU2"/>
<dbReference type="EMBL" id="ADBJ01000038">
    <property type="protein sequence ID" value="EFA78172.1"/>
    <property type="molecule type" value="Genomic_DNA"/>
</dbReference>
<keyword evidence="7" id="KW-1185">Reference proteome</keyword>
<accession>D3BJU2</accession>
<sequence length="329" mass="37427">MSSEPLEWKFSQVFGNKGPSDDITDVDVVSAIEFDNTGDYIAAGDRGGRVVLFERSYDKQASQSGKKKDNKLPEYRFYSEFQSHEPEFDYLKSLEIEEKINKIKWCPKQNDAHFLLTTNDKTIKLWKVYEKKIKQIATSSPAPSNGINSYSSSIKLPTANNNHINSHNNNLNNNSIFKVEYNHLCCYWLIPRLQVRETVITAQPRKFECTINHDGTQMLTGSYNNFFHIYDRNSKQDVCLEASRQAIKPKSKTLTGKMKLRTSKKESKRPDDINPDTIDFTKKALHVSWHPKENLIAIGANNTIIKSTTTTTTTATATTTTAQQQAADQ</sequence>
<comment type="caution">
    <text evidence="6">The sequence shown here is derived from an EMBL/GenBank/DDBJ whole genome shotgun (WGS) entry which is preliminary data.</text>
</comment>
<evidence type="ECO:0000313" key="6">
    <source>
        <dbReference type="EMBL" id="EFA78172.1"/>
    </source>
</evidence>
<dbReference type="STRING" id="670386.D3BJU2"/>
<dbReference type="InterPro" id="IPR001680">
    <property type="entry name" value="WD40_rpt"/>
</dbReference>
<evidence type="ECO:0000256" key="2">
    <source>
        <dbReference type="ARBA" id="ARBA00022574"/>
    </source>
</evidence>
<evidence type="ECO:0000256" key="1">
    <source>
        <dbReference type="ARBA" id="ARBA00008259"/>
    </source>
</evidence>
<dbReference type="PROSITE" id="PS01024">
    <property type="entry name" value="PR55_1"/>
    <property type="match status" value="1"/>
</dbReference>
<dbReference type="Gene3D" id="2.130.10.10">
    <property type="entry name" value="YVTN repeat-like/Quinoprotein amine dehydrogenase"/>
    <property type="match status" value="1"/>
</dbReference>
<dbReference type="GO" id="GO:0019888">
    <property type="term" value="F:protein phosphatase regulator activity"/>
    <property type="evidence" value="ECO:0007669"/>
    <property type="project" value="InterPro"/>
</dbReference>
<dbReference type="InterPro" id="IPR036322">
    <property type="entry name" value="WD40_repeat_dom_sf"/>
</dbReference>
<dbReference type="FunFam" id="2.130.10.10:FF:000609">
    <property type="entry name" value="Serine/threonine-protein phosphatase 2A 55 kDa regulatory subunit B"/>
    <property type="match status" value="1"/>
</dbReference>
<dbReference type="InterPro" id="IPR015943">
    <property type="entry name" value="WD40/YVTN_repeat-like_dom_sf"/>
</dbReference>
<dbReference type="RefSeq" id="XP_020430298.1">
    <property type="nucleotide sequence ID" value="XM_020579623.1"/>
</dbReference>